<dbReference type="AlphaFoldDB" id="A0A914GX49"/>
<evidence type="ECO:0000313" key="3">
    <source>
        <dbReference type="WBParaSite" id="Gr19_v10_g12161.t1"/>
    </source>
</evidence>
<feature type="transmembrane region" description="Helical" evidence="1">
    <location>
        <begin position="123"/>
        <end position="150"/>
    </location>
</feature>
<sequence>MAPAAPIQFVAGTALKVVIVLLTIVVLILLDPSYVTAYISINYEIVLIYIIASLTLLYCIVSIIMYAIMQKSVREGEELHLTNCALSEIVFAAHERWLFLFLMLVCGIGGTVAQRTIIETGQYFGWLGACAGIIVCLFMGVLAVFALDILTNKILSPNRKYRYNTPQM</sequence>
<evidence type="ECO:0000313" key="2">
    <source>
        <dbReference type="Proteomes" id="UP000887572"/>
    </source>
</evidence>
<dbReference type="Proteomes" id="UP000887572">
    <property type="component" value="Unplaced"/>
</dbReference>
<organism evidence="2 3">
    <name type="scientific">Globodera rostochiensis</name>
    <name type="common">Golden nematode worm</name>
    <name type="synonym">Heterodera rostochiensis</name>
    <dbReference type="NCBI Taxonomy" id="31243"/>
    <lineage>
        <taxon>Eukaryota</taxon>
        <taxon>Metazoa</taxon>
        <taxon>Ecdysozoa</taxon>
        <taxon>Nematoda</taxon>
        <taxon>Chromadorea</taxon>
        <taxon>Rhabditida</taxon>
        <taxon>Tylenchina</taxon>
        <taxon>Tylenchomorpha</taxon>
        <taxon>Tylenchoidea</taxon>
        <taxon>Heteroderidae</taxon>
        <taxon>Heteroderinae</taxon>
        <taxon>Globodera</taxon>
    </lineage>
</organism>
<feature type="transmembrane region" description="Helical" evidence="1">
    <location>
        <begin position="97"/>
        <end position="117"/>
    </location>
</feature>
<reference evidence="3" key="1">
    <citation type="submission" date="2022-11" db="UniProtKB">
        <authorList>
            <consortium name="WormBaseParasite"/>
        </authorList>
    </citation>
    <scope>IDENTIFICATION</scope>
</reference>
<feature type="transmembrane region" description="Helical" evidence="1">
    <location>
        <begin position="7"/>
        <end position="30"/>
    </location>
</feature>
<keyword evidence="1" id="KW-0812">Transmembrane</keyword>
<feature type="transmembrane region" description="Helical" evidence="1">
    <location>
        <begin position="45"/>
        <end position="68"/>
    </location>
</feature>
<keyword evidence="2" id="KW-1185">Reference proteome</keyword>
<keyword evidence="1" id="KW-0472">Membrane</keyword>
<dbReference type="WBParaSite" id="Gr19_v10_g12161.t1">
    <property type="protein sequence ID" value="Gr19_v10_g12161.t1"/>
    <property type="gene ID" value="Gr19_v10_g12161"/>
</dbReference>
<protein>
    <submittedName>
        <fullName evidence="3">Uncharacterized protein</fullName>
    </submittedName>
</protein>
<keyword evidence="1" id="KW-1133">Transmembrane helix</keyword>
<evidence type="ECO:0000256" key="1">
    <source>
        <dbReference type="SAM" id="Phobius"/>
    </source>
</evidence>
<name>A0A914GX49_GLORO</name>
<accession>A0A914GX49</accession>
<proteinExistence type="predicted"/>